<dbReference type="RefSeq" id="WP_130202156.1">
    <property type="nucleotide sequence ID" value="NZ_WKEB01000052.1"/>
</dbReference>
<dbReference type="EMBL" id="WKEW01000031">
    <property type="protein sequence ID" value="MCF5057660.1"/>
    <property type="molecule type" value="Genomic_DNA"/>
</dbReference>
<accession>A0AAW5A618</accession>
<organism evidence="1 2">
    <name type="scientific">Pseudomonas proteolytica</name>
    <dbReference type="NCBI Taxonomy" id="219574"/>
    <lineage>
        <taxon>Bacteria</taxon>
        <taxon>Pseudomonadati</taxon>
        <taxon>Pseudomonadota</taxon>
        <taxon>Gammaproteobacteria</taxon>
        <taxon>Pseudomonadales</taxon>
        <taxon>Pseudomonadaceae</taxon>
        <taxon>Pseudomonas</taxon>
    </lineage>
</organism>
<dbReference type="Proteomes" id="UP000814172">
    <property type="component" value="Unassembled WGS sequence"/>
</dbReference>
<dbReference type="AlphaFoldDB" id="A0AAW5A618"/>
<name>A0AAW5A618_9PSED</name>
<sequence length="63" mass="7114">MVYVPRDDHGRLLRVEYQPFVGITDNQYTDLPEAARNKLDEQALALALAEIEGLNSLLENSNI</sequence>
<keyword evidence="2" id="KW-1185">Reference proteome</keyword>
<evidence type="ECO:0000313" key="2">
    <source>
        <dbReference type="Proteomes" id="UP000814172"/>
    </source>
</evidence>
<proteinExistence type="predicted"/>
<evidence type="ECO:0000313" key="1">
    <source>
        <dbReference type="EMBL" id="MCF5057660.1"/>
    </source>
</evidence>
<gene>
    <name evidence="1" type="ORF">GIW75_11920</name>
</gene>
<reference evidence="1 2" key="1">
    <citation type="submission" date="2019-11" db="EMBL/GenBank/DDBJ databases">
        <title>Epiphytic Pseudomonas syringae from cherry orchards.</title>
        <authorList>
            <person name="Hulin M.T."/>
        </authorList>
    </citation>
    <scope>NUCLEOTIDE SEQUENCE [LARGE SCALE GENOMIC DNA]</scope>
    <source>
        <strain evidence="1 2">PA-6-9F</strain>
    </source>
</reference>
<comment type="caution">
    <text evidence="1">The sequence shown here is derived from an EMBL/GenBank/DDBJ whole genome shotgun (WGS) entry which is preliminary data.</text>
</comment>
<protein>
    <submittedName>
        <fullName evidence="1">Uncharacterized protein</fullName>
    </submittedName>
</protein>